<dbReference type="Gene3D" id="1.20.1530.20">
    <property type="match status" value="1"/>
</dbReference>
<evidence type="ECO:0000256" key="3">
    <source>
        <dbReference type="ARBA" id="ARBA00022448"/>
    </source>
</evidence>
<feature type="transmembrane region" description="Helical" evidence="8">
    <location>
        <begin position="61"/>
        <end position="82"/>
    </location>
</feature>
<feature type="transmembrane region" description="Helical" evidence="8">
    <location>
        <begin position="6"/>
        <end position="22"/>
    </location>
</feature>
<evidence type="ECO:0000256" key="5">
    <source>
        <dbReference type="ARBA" id="ARBA00022692"/>
    </source>
</evidence>
<feature type="transmembrane region" description="Helical" evidence="8">
    <location>
        <begin position="199"/>
        <end position="217"/>
    </location>
</feature>
<dbReference type="InterPro" id="IPR038770">
    <property type="entry name" value="Na+/solute_symporter_sf"/>
</dbReference>
<dbReference type="EMBL" id="BDFD01000008">
    <property type="protein sequence ID" value="GAV20193.1"/>
    <property type="molecule type" value="Genomic_DNA"/>
</dbReference>
<dbReference type="InterPro" id="IPR004776">
    <property type="entry name" value="Mem_transp_PIN-like"/>
</dbReference>
<gene>
    <name evidence="9" type="ORF">MMIC_P1157</name>
</gene>
<evidence type="ECO:0000256" key="7">
    <source>
        <dbReference type="ARBA" id="ARBA00023136"/>
    </source>
</evidence>
<keyword evidence="6 8" id="KW-1133">Transmembrane helix</keyword>
<feature type="transmembrane region" description="Helical" evidence="8">
    <location>
        <begin position="258"/>
        <end position="278"/>
    </location>
</feature>
<keyword evidence="5 8" id="KW-0812">Transmembrane</keyword>
<accession>A0A1L8CMR1</accession>
<feature type="transmembrane region" description="Helical" evidence="8">
    <location>
        <begin position="126"/>
        <end position="152"/>
    </location>
</feature>
<feature type="transmembrane region" description="Helical" evidence="8">
    <location>
        <begin position="173"/>
        <end position="193"/>
    </location>
</feature>
<sequence>MFNVLLGMAVIIVVGIGWKSVLGQKSAETIRSHLAQSVYHIFLPALVLHVLWQFPVGLNTVRIPVVAVLSVSLALLAAFLLYGNGKLVRAFLPGKSNKAVGALLLASAFGNFSYLGLPVLSQTFGAWAQVVAIHFDLLASTPLLFTVGIILARYYGTSGEGMHPLVSLFRVPAIWAAIAGLILSAMAVSMPVWLDETLATLGAAVVPLMLLSVGMALRWQSGWMARIPVLLPVIMIQLLLMPLIAWAASIGVGMPADYLAPVVIEGAMPTMVLGLVICDRFKLDVALYAEAVTLTTALSLISLPLWLQAVS</sequence>
<dbReference type="STRING" id="1921010.MMIC_P1157"/>
<feature type="transmembrane region" description="Helical" evidence="8">
    <location>
        <begin position="285"/>
        <end position="307"/>
    </location>
</feature>
<protein>
    <recommendedName>
        <fullName evidence="11">Membrane transport protein</fullName>
    </recommendedName>
</protein>
<dbReference type="PANTHER" id="PTHR36838">
    <property type="entry name" value="AUXIN EFFLUX CARRIER FAMILY PROTEIN"/>
    <property type="match status" value="1"/>
</dbReference>
<keyword evidence="3" id="KW-0813">Transport</keyword>
<reference evidence="9 10" key="1">
    <citation type="journal article" date="2017" name="Arch. Microbiol.">
        <title>Mariprofundus micogutta sp. nov., a novel iron-oxidizing zetaproteobacterium isolated from a deep-sea hydrothermal field at the Bayonnaise knoll of the Izu-Ogasawara arc, and a description of Mariprofundales ord. nov. and Zetaproteobacteria classis nov.</title>
        <authorList>
            <person name="Makita H."/>
            <person name="Tanaka E."/>
            <person name="Mitsunobu S."/>
            <person name="Miyazaki M."/>
            <person name="Nunoura T."/>
            <person name="Uematsu K."/>
            <person name="Takaki Y."/>
            <person name="Nishi S."/>
            <person name="Shimamura S."/>
            <person name="Takai K."/>
        </authorList>
    </citation>
    <scope>NUCLEOTIDE SEQUENCE [LARGE SCALE GENOMIC DNA]</scope>
    <source>
        <strain evidence="9 10">ET2</strain>
    </source>
</reference>
<comment type="similarity">
    <text evidence="2">Belongs to the auxin efflux carrier (TC 2.A.69) family.</text>
</comment>
<comment type="caution">
    <text evidence="9">The sequence shown here is derived from an EMBL/GenBank/DDBJ whole genome shotgun (WGS) entry which is preliminary data.</text>
</comment>
<feature type="transmembrane region" description="Helical" evidence="8">
    <location>
        <begin position="102"/>
        <end position="120"/>
    </location>
</feature>
<feature type="transmembrane region" description="Helical" evidence="8">
    <location>
        <begin position="34"/>
        <end position="55"/>
    </location>
</feature>
<evidence type="ECO:0000313" key="9">
    <source>
        <dbReference type="EMBL" id="GAV20193.1"/>
    </source>
</evidence>
<proteinExistence type="inferred from homology"/>
<dbReference type="GO" id="GO:0005886">
    <property type="term" value="C:plasma membrane"/>
    <property type="evidence" value="ECO:0007669"/>
    <property type="project" value="UniProtKB-SubCell"/>
</dbReference>
<evidence type="ECO:0000256" key="6">
    <source>
        <dbReference type="ARBA" id="ARBA00022989"/>
    </source>
</evidence>
<evidence type="ECO:0000313" key="10">
    <source>
        <dbReference type="Proteomes" id="UP000231632"/>
    </source>
</evidence>
<evidence type="ECO:0008006" key="11">
    <source>
        <dbReference type="Google" id="ProtNLM"/>
    </source>
</evidence>
<evidence type="ECO:0000256" key="2">
    <source>
        <dbReference type="ARBA" id="ARBA00010145"/>
    </source>
</evidence>
<dbReference type="Pfam" id="PF03547">
    <property type="entry name" value="Mem_trans"/>
    <property type="match status" value="1"/>
</dbReference>
<dbReference type="AlphaFoldDB" id="A0A1L8CMR1"/>
<keyword evidence="7 8" id="KW-0472">Membrane</keyword>
<name>A0A1L8CMR1_9PROT</name>
<organism evidence="9 10">
    <name type="scientific">Mariprofundus micogutta</name>
    <dbReference type="NCBI Taxonomy" id="1921010"/>
    <lineage>
        <taxon>Bacteria</taxon>
        <taxon>Pseudomonadati</taxon>
        <taxon>Pseudomonadota</taxon>
        <taxon>Candidatius Mariprofundia</taxon>
        <taxon>Mariprofundales</taxon>
        <taxon>Mariprofundaceae</taxon>
        <taxon>Mariprofundus</taxon>
    </lineage>
</organism>
<dbReference type="GO" id="GO:0055085">
    <property type="term" value="P:transmembrane transport"/>
    <property type="evidence" value="ECO:0007669"/>
    <property type="project" value="InterPro"/>
</dbReference>
<dbReference type="RefSeq" id="WP_072659518.1">
    <property type="nucleotide sequence ID" value="NZ_BDFD01000008.1"/>
</dbReference>
<evidence type="ECO:0000256" key="1">
    <source>
        <dbReference type="ARBA" id="ARBA00004651"/>
    </source>
</evidence>
<comment type="subcellular location">
    <subcellularLocation>
        <location evidence="1">Cell membrane</location>
        <topology evidence="1">Multi-pass membrane protein</topology>
    </subcellularLocation>
</comment>
<keyword evidence="4" id="KW-1003">Cell membrane</keyword>
<evidence type="ECO:0000256" key="8">
    <source>
        <dbReference type="SAM" id="Phobius"/>
    </source>
</evidence>
<dbReference type="PANTHER" id="PTHR36838:SF1">
    <property type="entry name" value="SLR1864 PROTEIN"/>
    <property type="match status" value="1"/>
</dbReference>
<dbReference type="OrthoDB" id="5291198at2"/>
<feature type="transmembrane region" description="Helical" evidence="8">
    <location>
        <begin position="229"/>
        <end position="252"/>
    </location>
</feature>
<keyword evidence="10" id="KW-1185">Reference proteome</keyword>
<evidence type="ECO:0000256" key="4">
    <source>
        <dbReference type="ARBA" id="ARBA00022475"/>
    </source>
</evidence>
<dbReference type="Proteomes" id="UP000231632">
    <property type="component" value="Unassembled WGS sequence"/>
</dbReference>